<dbReference type="RefSeq" id="WP_224122789.1">
    <property type="nucleotide sequence ID" value="NZ_JAIQZJ010000004.1"/>
</dbReference>
<dbReference type="Pfam" id="PF01575">
    <property type="entry name" value="MaoC_dehydratas"/>
    <property type="match status" value="1"/>
</dbReference>
<proteinExistence type="inferred from homology"/>
<reference evidence="3 4" key="1">
    <citation type="submission" date="2021-09" db="EMBL/GenBank/DDBJ databases">
        <title>Whole genome sequence of Nocardioides sp. GBK3QG-3.</title>
        <authorList>
            <person name="Tuo L."/>
        </authorList>
    </citation>
    <scope>NUCLEOTIDE SEQUENCE [LARGE SCALE GENOMIC DNA]</scope>
    <source>
        <strain evidence="3 4">GBK3QG-3</strain>
    </source>
</reference>
<comment type="similarity">
    <text evidence="1">Belongs to the enoyl-CoA hydratase/isomerase family.</text>
</comment>
<keyword evidence="4" id="KW-1185">Reference proteome</keyword>
<evidence type="ECO:0000313" key="3">
    <source>
        <dbReference type="EMBL" id="MBZ5738417.1"/>
    </source>
</evidence>
<evidence type="ECO:0000313" key="4">
    <source>
        <dbReference type="Proteomes" id="UP000780875"/>
    </source>
</evidence>
<name>A0ABS7UCQ0_9ACTN</name>
<dbReference type="CDD" id="cd03450">
    <property type="entry name" value="NodN"/>
    <property type="match status" value="1"/>
</dbReference>
<feature type="domain" description="MaoC-like" evidence="2">
    <location>
        <begin position="14"/>
        <end position="118"/>
    </location>
</feature>
<dbReference type="Gene3D" id="3.10.129.10">
    <property type="entry name" value="Hotdog Thioesterase"/>
    <property type="match status" value="1"/>
</dbReference>
<dbReference type="SUPFAM" id="SSF54637">
    <property type="entry name" value="Thioesterase/thiol ester dehydrase-isomerase"/>
    <property type="match status" value="1"/>
</dbReference>
<dbReference type="Proteomes" id="UP000780875">
    <property type="component" value="Unassembled WGS sequence"/>
</dbReference>
<comment type="caution">
    <text evidence="3">The sequence shown here is derived from an EMBL/GenBank/DDBJ whole genome shotgun (WGS) entry which is preliminary data.</text>
</comment>
<evidence type="ECO:0000256" key="1">
    <source>
        <dbReference type="ARBA" id="ARBA00005254"/>
    </source>
</evidence>
<organism evidence="3 4">
    <name type="scientific">Nocardioides mangrovi</name>
    <dbReference type="NCBI Taxonomy" id="2874580"/>
    <lineage>
        <taxon>Bacteria</taxon>
        <taxon>Bacillati</taxon>
        <taxon>Actinomycetota</taxon>
        <taxon>Actinomycetes</taxon>
        <taxon>Propionibacteriales</taxon>
        <taxon>Nocardioidaceae</taxon>
        <taxon>Nocardioides</taxon>
    </lineage>
</organism>
<sequence length="152" mass="16324">MLEITVAELAEAQGLDLGASPWMEVTQERVGTFADATDDHQWIHVDTERAAGGPFGGTIAHGYLTLSLVPALLKQLMVITDHGRGTNYGLEKVRFTSVVPVGAEIRLAASIPGAIRRDDGGVQYRVALRVEVMGQEKPAMVGESIYMTYPAG</sequence>
<evidence type="ECO:0000259" key="2">
    <source>
        <dbReference type="Pfam" id="PF01575"/>
    </source>
</evidence>
<dbReference type="PANTHER" id="PTHR42993">
    <property type="entry name" value="MAOC-LIKE DEHYDRATASE DOMAIN-CONTAINING PROTEIN"/>
    <property type="match status" value="1"/>
</dbReference>
<accession>A0ABS7UCQ0</accession>
<protein>
    <submittedName>
        <fullName evidence="3">MaoC family dehydratase</fullName>
    </submittedName>
</protein>
<dbReference type="InterPro" id="IPR002539">
    <property type="entry name" value="MaoC-like_dom"/>
</dbReference>
<dbReference type="InterPro" id="IPR029069">
    <property type="entry name" value="HotDog_dom_sf"/>
</dbReference>
<dbReference type="PANTHER" id="PTHR42993:SF1">
    <property type="entry name" value="MAOC-LIKE DEHYDRATASE DOMAIN-CONTAINING PROTEIN"/>
    <property type="match status" value="1"/>
</dbReference>
<gene>
    <name evidence="3" type="ORF">K8U61_09605</name>
</gene>
<dbReference type="EMBL" id="JAIQZJ010000004">
    <property type="protein sequence ID" value="MBZ5738417.1"/>
    <property type="molecule type" value="Genomic_DNA"/>
</dbReference>
<dbReference type="InterPro" id="IPR039375">
    <property type="entry name" value="NodN-like"/>
</dbReference>